<feature type="transmembrane region" description="Helical" evidence="1">
    <location>
        <begin position="51"/>
        <end position="68"/>
    </location>
</feature>
<reference evidence="3 4" key="1">
    <citation type="submission" date="2020-07" db="EMBL/GenBank/DDBJ databases">
        <title>Sequencing the genomes of 1000 actinobacteria strains.</title>
        <authorList>
            <person name="Klenk H.-P."/>
        </authorList>
    </citation>
    <scope>NUCLEOTIDE SEQUENCE [LARGE SCALE GENOMIC DNA]</scope>
    <source>
        <strain evidence="3 4">DSM 44442</strain>
    </source>
</reference>
<evidence type="ECO:0000259" key="2">
    <source>
        <dbReference type="Pfam" id="PF10756"/>
    </source>
</evidence>
<keyword evidence="1" id="KW-0472">Membrane</keyword>
<dbReference type="Pfam" id="PF10756">
    <property type="entry name" value="bPH_6"/>
    <property type="match status" value="1"/>
</dbReference>
<dbReference type="Proteomes" id="UP000572051">
    <property type="component" value="Unassembled WGS sequence"/>
</dbReference>
<dbReference type="InterPro" id="IPR019692">
    <property type="entry name" value="CFP-6_PH"/>
</dbReference>
<proteinExistence type="predicted"/>
<accession>A0A7Z0EK27</accession>
<comment type="caution">
    <text evidence="3">The sequence shown here is derived from an EMBL/GenBank/DDBJ whole genome shotgun (WGS) entry which is preliminary data.</text>
</comment>
<dbReference type="AlphaFoldDB" id="A0A7Z0EK27"/>
<keyword evidence="1" id="KW-0812">Transmembrane</keyword>
<protein>
    <recommendedName>
        <fullName evidence="2">Low molecular weight protein antigen 6 PH domain-containing protein</fullName>
    </recommendedName>
</protein>
<keyword evidence="1" id="KW-1133">Transmembrane helix</keyword>
<evidence type="ECO:0000313" key="3">
    <source>
        <dbReference type="EMBL" id="NYJ33339.1"/>
    </source>
</evidence>
<organism evidence="3 4">
    <name type="scientific">Nocardiopsis aegyptia</name>
    <dbReference type="NCBI Taxonomy" id="220378"/>
    <lineage>
        <taxon>Bacteria</taxon>
        <taxon>Bacillati</taxon>
        <taxon>Actinomycetota</taxon>
        <taxon>Actinomycetes</taxon>
        <taxon>Streptosporangiales</taxon>
        <taxon>Nocardiopsidaceae</taxon>
        <taxon>Nocardiopsis</taxon>
    </lineage>
</organism>
<feature type="transmembrane region" description="Helical" evidence="1">
    <location>
        <begin position="21"/>
        <end position="39"/>
    </location>
</feature>
<gene>
    <name evidence="3" type="ORF">HNR10_001220</name>
</gene>
<feature type="domain" description="Low molecular weight protein antigen 6 PH" evidence="2">
    <location>
        <begin position="69"/>
        <end position="138"/>
    </location>
</feature>
<sequence length="153" mass="17077">MDEVSKQPALPMTWRPRAMRWVAYGLAVLIVATMGVLSATLPPDWRLQDRVMLFGLGLVIAAVLHLLGRPRLVATRHNVTIVNSIRTHVLAWPEIIDAQMREGEPWPSVDLSDGSTLAVMGIQSADGELARRQLRDFRALLHERGEGREPDRG</sequence>
<dbReference type="EMBL" id="JACCFS010000001">
    <property type="protein sequence ID" value="NYJ33339.1"/>
    <property type="molecule type" value="Genomic_DNA"/>
</dbReference>
<name>A0A7Z0EK27_9ACTN</name>
<evidence type="ECO:0000313" key="4">
    <source>
        <dbReference type="Proteomes" id="UP000572051"/>
    </source>
</evidence>
<keyword evidence="4" id="KW-1185">Reference proteome</keyword>
<evidence type="ECO:0000256" key="1">
    <source>
        <dbReference type="SAM" id="Phobius"/>
    </source>
</evidence>